<reference evidence="4" key="1">
    <citation type="submission" date="2019-07" db="EMBL/GenBank/DDBJ databases">
        <title>Arthrobacter KR32 sp. nov., isolated from mountain cheese made of cows milk.</title>
        <authorList>
            <person name="Flegler A."/>
        </authorList>
    </citation>
    <scope>NUCLEOTIDE SEQUENCE [LARGE SCALE GENOMIC DNA]</scope>
    <source>
        <strain evidence="4">KR32</strain>
    </source>
</reference>
<accession>A0A7X1TPE2</accession>
<keyword evidence="2" id="KW-0812">Transmembrane</keyword>
<feature type="compositionally biased region" description="Low complexity" evidence="1">
    <location>
        <begin position="475"/>
        <end position="489"/>
    </location>
</feature>
<proteinExistence type="predicted"/>
<protein>
    <submittedName>
        <fullName evidence="3">Uncharacterized protein</fullName>
    </submittedName>
</protein>
<feature type="region of interest" description="Disordered" evidence="1">
    <location>
        <begin position="226"/>
        <end position="333"/>
    </location>
</feature>
<feature type="compositionally biased region" description="Low complexity" evidence="1">
    <location>
        <begin position="444"/>
        <end position="461"/>
    </location>
</feature>
<sequence>MTGHDTPSPDPVLHLLQESGIPEDPALVRAVGIVRDLATGPAPDASAALAQLMADGGRAGQGRRHKRRITFIGGALAVSMGVGMSGVAAGTLHFPQGIGDAVESITRFSIRDSADRAERGHAPLVEAGAGRAPSGPAPGASLTGPAAPLPAPAADPAPGGPAAEPGAGAALSGGAPAPRDRAPGASSGGAGAPTSVPASASGAVPAAASVPAVRSVVAPAPMPITSAPTATLSGSPTTESVHGVPGARAPVPAPGPGTTSAPGLSPGVPGSRQERSTPGTGKAMPDVPAGPRDTNAGTKAVRDQAGHLGDPGLRRSTHPVHADGAPVSPHTTPTLGPQARFLRMAPVEPWDELVPSSPLREEDQWLYTLVADPGVDDGTWWSLTADAPVPVGPVTAPEEPPVRDGTLHDVPVDGPVPAVPAVPAVPDTQVGASAGVAPAGNTGGAVPVDDAAPGPVGPVAAQDDGSVDAAIMAPDAGTSGSGSVSTSDGDAGDGDGAPVDAGDTPAEDNAAAPAG</sequence>
<organism evidence="3 4">
    <name type="scientific">Arthrobacter bussei</name>
    <dbReference type="NCBI Taxonomy" id="2594179"/>
    <lineage>
        <taxon>Bacteria</taxon>
        <taxon>Bacillati</taxon>
        <taxon>Actinomycetota</taxon>
        <taxon>Actinomycetes</taxon>
        <taxon>Micrococcales</taxon>
        <taxon>Micrococcaceae</taxon>
        <taxon>Arthrobacter</taxon>
    </lineage>
</organism>
<keyword evidence="4" id="KW-1185">Reference proteome</keyword>
<dbReference type="RefSeq" id="WP_152816231.1">
    <property type="nucleotide sequence ID" value="NZ_VJXX01000004.1"/>
</dbReference>
<evidence type="ECO:0000256" key="2">
    <source>
        <dbReference type="SAM" id="Phobius"/>
    </source>
</evidence>
<feature type="region of interest" description="Disordered" evidence="1">
    <location>
        <begin position="433"/>
        <end position="515"/>
    </location>
</feature>
<gene>
    <name evidence="3" type="ORF">FNH21_12600</name>
</gene>
<dbReference type="OrthoDB" id="4955193at2"/>
<evidence type="ECO:0000256" key="1">
    <source>
        <dbReference type="SAM" id="MobiDB-lite"/>
    </source>
</evidence>
<feature type="transmembrane region" description="Helical" evidence="2">
    <location>
        <begin position="71"/>
        <end position="94"/>
    </location>
</feature>
<keyword evidence="2" id="KW-1133">Transmembrane helix</keyword>
<feature type="region of interest" description="Disordered" evidence="1">
    <location>
        <begin position="124"/>
        <end position="200"/>
    </location>
</feature>
<feature type="compositionally biased region" description="Low complexity" evidence="1">
    <location>
        <begin position="243"/>
        <end position="267"/>
    </location>
</feature>
<name>A0A7X1TPE2_9MICC</name>
<feature type="compositionally biased region" description="Polar residues" evidence="1">
    <location>
        <begin position="226"/>
        <end position="240"/>
    </location>
</feature>
<evidence type="ECO:0000313" key="4">
    <source>
        <dbReference type="Proteomes" id="UP000326464"/>
    </source>
</evidence>
<keyword evidence="2" id="KW-0472">Membrane</keyword>
<dbReference type="EMBL" id="VJXX01000004">
    <property type="protein sequence ID" value="MPY11545.1"/>
    <property type="molecule type" value="Genomic_DNA"/>
</dbReference>
<feature type="compositionally biased region" description="Low complexity" evidence="1">
    <location>
        <begin position="127"/>
        <end position="146"/>
    </location>
</feature>
<feature type="compositionally biased region" description="Low complexity" evidence="1">
    <location>
        <begin position="160"/>
        <end position="177"/>
    </location>
</feature>
<evidence type="ECO:0000313" key="3">
    <source>
        <dbReference type="EMBL" id="MPY11545.1"/>
    </source>
</evidence>
<dbReference type="AlphaFoldDB" id="A0A7X1TPE2"/>
<comment type="caution">
    <text evidence="3">The sequence shown here is derived from an EMBL/GenBank/DDBJ whole genome shotgun (WGS) entry which is preliminary data.</text>
</comment>
<feature type="compositionally biased region" description="Pro residues" evidence="1">
    <location>
        <begin position="147"/>
        <end position="159"/>
    </location>
</feature>
<dbReference type="Proteomes" id="UP000326464">
    <property type="component" value="Unassembled WGS sequence"/>
</dbReference>